<keyword evidence="2" id="KW-0560">Oxidoreductase</keyword>
<dbReference type="InterPro" id="IPR036291">
    <property type="entry name" value="NAD(P)-bd_dom_sf"/>
</dbReference>
<dbReference type="InterPro" id="IPR005097">
    <property type="entry name" value="Sacchrp_dh_NADP-bd"/>
</dbReference>
<dbReference type="Gene3D" id="1.10.1870.10">
    <property type="entry name" value="Domain 3, Saccharopine reductase"/>
    <property type="match status" value="1"/>
</dbReference>
<evidence type="ECO:0000313" key="7">
    <source>
        <dbReference type="Proteomes" id="UP000286921"/>
    </source>
</evidence>
<protein>
    <submittedName>
        <fullName evidence="6">Saccharopine dehydrogenase [NADP(+), L-glutamate-forming]</fullName>
    </submittedName>
</protein>
<dbReference type="Gene3D" id="3.30.360.10">
    <property type="entry name" value="Dihydrodipicolinate Reductase, domain 2"/>
    <property type="match status" value="1"/>
</dbReference>
<feature type="domain" description="Saccharopine dehydrogenase NADP binding" evidence="4">
    <location>
        <begin position="9"/>
        <end position="123"/>
    </location>
</feature>
<dbReference type="GO" id="GO:0019878">
    <property type="term" value="P:lysine biosynthetic process via aminoadipic acid"/>
    <property type="evidence" value="ECO:0007669"/>
    <property type="project" value="TreeGrafter"/>
</dbReference>
<dbReference type="Gene3D" id="3.40.50.720">
    <property type="entry name" value="NAD(P)-binding Rossmann-like Domain"/>
    <property type="match status" value="1"/>
</dbReference>
<reference evidence="6 7" key="1">
    <citation type="submission" date="2016-09" db="EMBL/GenBank/DDBJ databases">
        <title>Aspergillus awamori IFM 58123T.</title>
        <authorList>
            <person name="Kusuya Y."/>
            <person name="Shimizu M."/>
            <person name="Takahashi H."/>
            <person name="Yaguchi T."/>
        </authorList>
    </citation>
    <scope>NUCLEOTIDE SEQUENCE [LARGE SCALE GENOMIC DNA]</scope>
    <source>
        <strain evidence="6 7">IFM 58123</strain>
    </source>
</reference>
<name>A0A401L3I7_ASPAW</name>
<keyword evidence="1" id="KW-0521">NADP</keyword>
<sequence length="462" mass="49870">MSSTTKKALLLGAGFVCEPVIQALTQAGVHVTVACRTLHSAQALASNYKNTTAIALDVSQDAAGLNNAITKTDIIISLIPYIYHATVVEAAIAHRKPVVTTSYISPALWALDEKAKSAGVTVLNEIGLDPGIDHLYAVKTIDEVHRAGGQIRSFTSWCGALPTPENADNPLGYKFSWSPRGGLLALLNSAQWYKDGELATVQGKDLMAVAESQKIAEGFDNLVGYPNRDAVGFRDFYRIPEAGTVFRGTLRYAGFPEIIRALVAIGYFSQDEVPALNVSSSSAVTWLQLTAQLLGLPADSSEETVQDAVTERITSFLSTEETSRVVSGLRWIGLFDASVPVNGRDTPLDTLCAVLEQRMAYEPGERDMIILQHAFDIEWVDGSKEKRTSTLVEYGEPTAPGSRSAMAKLVGLPCAVGVLAVLEGRISQKGMVAPWTTVEIARLLREELSERFGIELEEKVVG</sequence>
<gene>
    <name evidence="6" type="ORF">AAWM_08960</name>
</gene>
<dbReference type="InterPro" id="IPR032095">
    <property type="entry name" value="Sacchrp_dh-like_C"/>
</dbReference>
<dbReference type="PANTHER" id="PTHR11133">
    <property type="entry name" value="SACCHAROPINE DEHYDROGENASE"/>
    <property type="match status" value="1"/>
</dbReference>
<dbReference type="AlphaFoldDB" id="A0A401L3I7"/>
<proteinExistence type="predicted"/>
<accession>A0A401L3I7</accession>
<dbReference type="FunFam" id="3.30.360.10:FF:000008">
    <property type="entry name" value="Alpha-aminoadipic semialdehyde synthase, mitochondrial"/>
    <property type="match status" value="1"/>
</dbReference>
<dbReference type="SUPFAM" id="SSF51735">
    <property type="entry name" value="NAD(P)-binding Rossmann-fold domains"/>
    <property type="match status" value="1"/>
</dbReference>
<dbReference type="Pfam" id="PF16653">
    <property type="entry name" value="Sacchrp_dh_C"/>
    <property type="match status" value="1"/>
</dbReference>
<keyword evidence="3" id="KW-0028">Amino-acid biosynthesis</keyword>
<comment type="caution">
    <text evidence="6">The sequence shown here is derived from an EMBL/GenBank/DDBJ whole genome shotgun (WGS) entry which is preliminary data.</text>
</comment>
<dbReference type="GO" id="GO:0005737">
    <property type="term" value="C:cytoplasm"/>
    <property type="evidence" value="ECO:0007669"/>
    <property type="project" value="TreeGrafter"/>
</dbReference>
<dbReference type="STRING" id="105351.A0A401L3I7"/>
<keyword evidence="3" id="KW-0457">Lysine biosynthesis</keyword>
<dbReference type="Pfam" id="PF03435">
    <property type="entry name" value="Sacchrp_dh_NADP"/>
    <property type="match status" value="1"/>
</dbReference>
<dbReference type="SUPFAM" id="SSF55347">
    <property type="entry name" value="Glyceraldehyde-3-phosphate dehydrogenase-like, C-terminal domain"/>
    <property type="match status" value="1"/>
</dbReference>
<dbReference type="Proteomes" id="UP000286921">
    <property type="component" value="Unassembled WGS sequence"/>
</dbReference>
<evidence type="ECO:0000256" key="1">
    <source>
        <dbReference type="ARBA" id="ARBA00022857"/>
    </source>
</evidence>
<dbReference type="GO" id="GO:0004753">
    <property type="term" value="F:saccharopine dehydrogenase activity"/>
    <property type="evidence" value="ECO:0007669"/>
    <property type="project" value="TreeGrafter"/>
</dbReference>
<evidence type="ECO:0000259" key="4">
    <source>
        <dbReference type="Pfam" id="PF03435"/>
    </source>
</evidence>
<organism evidence="6 7">
    <name type="scientific">Aspergillus awamori</name>
    <name type="common">Black koji mold</name>
    <dbReference type="NCBI Taxonomy" id="105351"/>
    <lineage>
        <taxon>Eukaryota</taxon>
        <taxon>Fungi</taxon>
        <taxon>Dikarya</taxon>
        <taxon>Ascomycota</taxon>
        <taxon>Pezizomycotina</taxon>
        <taxon>Eurotiomycetes</taxon>
        <taxon>Eurotiomycetidae</taxon>
        <taxon>Eurotiales</taxon>
        <taxon>Aspergillaceae</taxon>
        <taxon>Aspergillus</taxon>
    </lineage>
</organism>
<evidence type="ECO:0000256" key="2">
    <source>
        <dbReference type="ARBA" id="ARBA00023002"/>
    </source>
</evidence>
<feature type="domain" description="Saccharopine dehydrogenase-like C-terminal" evidence="5">
    <location>
        <begin position="127"/>
        <end position="454"/>
    </location>
</feature>
<dbReference type="PROSITE" id="PS51257">
    <property type="entry name" value="PROKAR_LIPOPROTEIN"/>
    <property type="match status" value="1"/>
</dbReference>
<dbReference type="PANTHER" id="PTHR11133:SF22">
    <property type="entry name" value="ALPHA-AMINOADIPIC SEMIALDEHYDE SYNTHASE, MITOCHONDRIAL"/>
    <property type="match status" value="1"/>
</dbReference>
<dbReference type="FunFam" id="3.40.50.720:FF:000072">
    <property type="entry name" value="Saccharopine dehydrogenase [NADP(+), L-glutamate-forming]"/>
    <property type="match status" value="1"/>
</dbReference>
<evidence type="ECO:0000256" key="3">
    <source>
        <dbReference type="ARBA" id="ARBA00023154"/>
    </source>
</evidence>
<dbReference type="EMBL" id="BDHI01000028">
    <property type="protein sequence ID" value="GCB26075.1"/>
    <property type="molecule type" value="Genomic_DNA"/>
</dbReference>
<keyword evidence="7" id="KW-1185">Reference proteome</keyword>
<evidence type="ECO:0000313" key="6">
    <source>
        <dbReference type="EMBL" id="GCB26075.1"/>
    </source>
</evidence>
<dbReference type="InterPro" id="IPR051168">
    <property type="entry name" value="AASS"/>
</dbReference>
<evidence type="ECO:0000259" key="5">
    <source>
        <dbReference type="Pfam" id="PF16653"/>
    </source>
</evidence>